<organism evidence="4 5">
    <name type="scientific">Orientia tsutsugamushi (strain Boryong)</name>
    <name type="common">Rickettsia tsutsugamushi</name>
    <dbReference type="NCBI Taxonomy" id="357244"/>
    <lineage>
        <taxon>Bacteria</taxon>
        <taxon>Pseudomonadati</taxon>
        <taxon>Pseudomonadota</taxon>
        <taxon>Alphaproteobacteria</taxon>
        <taxon>Rickettsiales</taxon>
        <taxon>Rickettsiaceae</taxon>
        <taxon>Rickettsieae</taxon>
        <taxon>Orientia</taxon>
    </lineage>
</organism>
<dbReference type="HOGENOM" id="CLU_049413_5_2_5"/>
<dbReference type="Proteomes" id="UP000001565">
    <property type="component" value="Chromosome"/>
</dbReference>
<evidence type="ECO:0000259" key="3">
    <source>
        <dbReference type="Pfam" id="PF02230"/>
    </source>
</evidence>
<feature type="domain" description="Phospholipase/carboxylesterase/thioesterase" evidence="3">
    <location>
        <begin position="13"/>
        <end position="217"/>
    </location>
</feature>
<evidence type="ECO:0000256" key="1">
    <source>
        <dbReference type="ARBA" id="ARBA00006499"/>
    </source>
</evidence>
<protein>
    <submittedName>
        <fullName evidence="4">Esterase</fullName>
    </submittedName>
</protein>
<evidence type="ECO:0000313" key="5">
    <source>
        <dbReference type="Proteomes" id="UP000001565"/>
    </source>
</evidence>
<reference evidence="4 5" key="1">
    <citation type="journal article" date="2007" name="Proc. Natl. Acad. Sci. U.S.A.">
        <title>The Orientia tsutsugamushi genome reveals massive proliferation of conjugative type IV secretion system and host-cell interaction genes.</title>
        <authorList>
            <person name="Cho N.-H."/>
            <person name="Kim H.-R."/>
            <person name="Lee J.-H."/>
            <person name="Kim S.-Y."/>
            <person name="Kim J."/>
            <person name="Cha S."/>
            <person name="Kim S.-Y."/>
            <person name="Darby A.C."/>
            <person name="Fuxelius H.-H."/>
            <person name="Yin J."/>
            <person name="Kim J.H."/>
            <person name="Kim J."/>
            <person name="Lee S.J."/>
            <person name="Koh Y.-S."/>
            <person name="Jang W.-J."/>
            <person name="Park K.-H."/>
            <person name="Andersson S.G.E."/>
            <person name="Choi M.-S."/>
            <person name="Kim I.-S."/>
        </authorList>
    </citation>
    <scope>NUCLEOTIDE SEQUENCE [LARGE SCALE GENOMIC DNA]</scope>
    <source>
        <strain evidence="4 5">Boryong</strain>
    </source>
</reference>
<dbReference type="GO" id="GO:0016787">
    <property type="term" value="F:hydrolase activity"/>
    <property type="evidence" value="ECO:0007669"/>
    <property type="project" value="UniProtKB-KW"/>
</dbReference>
<dbReference type="InterPro" id="IPR029058">
    <property type="entry name" value="AB_hydrolase_fold"/>
</dbReference>
<dbReference type="SUPFAM" id="SSF53474">
    <property type="entry name" value="alpha/beta-Hydrolases"/>
    <property type="match status" value="1"/>
</dbReference>
<gene>
    <name evidence="4" type="ordered locus">OTBS_1707</name>
</gene>
<name>A5CEX2_ORITB</name>
<keyword evidence="2" id="KW-0378">Hydrolase</keyword>
<dbReference type="InterPro" id="IPR003140">
    <property type="entry name" value="PLipase/COase/thioEstase"/>
</dbReference>
<comment type="similarity">
    <text evidence="1">Belongs to the AB hydrolase superfamily. AB hydrolase 2 family.</text>
</comment>
<dbReference type="PANTHER" id="PTHR10655">
    <property type="entry name" value="LYSOPHOSPHOLIPASE-RELATED"/>
    <property type="match status" value="1"/>
</dbReference>
<dbReference type="KEGG" id="ots:OTBS_1707"/>
<dbReference type="eggNOG" id="COG0400">
    <property type="taxonomic scope" value="Bacteria"/>
</dbReference>
<accession>A5CEX2</accession>
<dbReference type="InterPro" id="IPR050565">
    <property type="entry name" value="LYPA1-2/EST-like"/>
</dbReference>
<dbReference type="Gene3D" id="3.40.50.1820">
    <property type="entry name" value="alpha/beta hydrolase"/>
    <property type="match status" value="1"/>
</dbReference>
<sequence>MSIFFIRTEKMSQLEIASKESETKQLIVMLHGVGSNGHDLISIAPFMQPYFLAAHFFAPNGIEQYDGALYGYQWFSLKQRDPEILRIELERTSPLIIDLINQKQKQLGLTNQDTILIGFSQGAMTSIYLTLSAKIPFKATIGFSGAMVSPKLITCTATPICLIHGREDTVIPCDISLNSYQILQSYNVKVEHYLIDNLTHSIDMNGINTANNFIKRIISI</sequence>
<dbReference type="AlphaFoldDB" id="A5CEX2"/>
<dbReference type="Pfam" id="PF02230">
    <property type="entry name" value="Abhydrolase_2"/>
    <property type="match status" value="1"/>
</dbReference>
<proteinExistence type="inferred from homology"/>
<evidence type="ECO:0000313" key="4">
    <source>
        <dbReference type="EMBL" id="CAM80802.1"/>
    </source>
</evidence>
<evidence type="ECO:0000256" key="2">
    <source>
        <dbReference type="ARBA" id="ARBA00022801"/>
    </source>
</evidence>
<dbReference type="PANTHER" id="PTHR10655:SF17">
    <property type="entry name" value="LYSOPHOSPHOLIPASE-LIKE PROTEIN 1"/>
    <property type="match status" value="1"/>
</dbReference>
<dbReference type="EMBL" id="AM494475">
    <property type="protein sequence ID" value="CAM80802.1"/>
    <property type="molecule type" value="Genomic_DNA"/>
</dbReference>